<sequence>MHRARIIDFHLMATRSIITGIDIGTHATRVVVCEQAATPDALPRIIGTGVAESKGLRHGYVVDPHEAARSIRAAIAAAEKAAGVPIKSALLSIGGISLESMISHGTVMVSRADGEVTQLDVEKAVTESENALAGTQNKEILDTIPLRYRLDSKEILGRPQGFKGSKLEVKTFFITSLKQHLADLTSTVEEAGVDVIEIVPAPIAAARIALTKHQRVAGCVLANIGAETVSIAVFENDAPISLQVFPIGSINITYDISLGLRIPIQDAEKLKMGDYSGTFSRKKLDEIVEARVSEIFELVEAHLKKIGKNGLLPAGIILTGGGAGIATIEDLARGILKLPSSIALPELPGNQKATIRDSSWFVAYGLCVHGSQNNSRPSLSNGGNISDMIDRIKTWFNQYLP</sequence>
<dbReference type="AlphaFoldDB" id="A0A1G2SM15"/>
<dbReference type="GO" id="GO:0009898">
    <property type="term" value="C:cytoplasmic side of plasma membrane"/>
    <property type="evidence" value="ECO:0007669"/>
    <property type="project" value="UniProtKB-UniRule"/>
</dbReference>
<dbReference type="EMBL" id="MHUZ01000014">
    <property type="protein sequence ID" value="OHA85842.1"/>
    <property type="molecule type" value="Genomic_DNA"/>
</dbReference>
<comment type="similarity">
    <text evidence="5 6">Belongs to the FtsA/MreB family.</text>
</comment>
<dbReference type="Pfam" id="PF02491">
    <property type="entry name" value="SHS2_FTSA"/>
    <property type="match status" value="1"/>
</dbReference>
<dbReference type="InterPro" id="IPR043129">
    <property type="entry name" value="ATPase_NBD"/>
</dbReference>
<evidence type="ECO:0000313" key="9">
    <source>
        <dbReference type="Proteomes" id="UP000178168"/>
    </source>
</evidence>
<evidence type="ECO:0000256" key="2">
    <source>
        <dbReference type="ARBA" id="ARBA00022618"/>
    </source>
</evidence>
<dbReference type="Pfam" id="PF14450">
    <property type="entry name" value="FtsA"/>
    <property type="match status" value="1"/>
</dbReference>
<organism evidence="8 9">
    <name type="scientific">Candidatus Yonathbacteria bacterium RIFOXYD1_FULL_52_36</name>
    <dbReference type="NCBI Taxonomy" id="1802730"/>
    <lineage>
        <taxon>Bacteria</taxon>
        <taxon>Candidatus Yonathiibacteriota</taxon>
    </lineage>
</organism>
<dbReference type="STRING" id="1802730.A2591_03720"/>
<proteinExistence type="inferred from homology"/>
<evidence type="ECO:0000256" key="1">
    <source>
        <dbReference type="ARBA" id="ARBA00022475"/>
    </source>
</evidence>
<accession>A0A1G2SM15</accession>
<dbReference type="PANTHER" id="PTHR32432">
    <property type="entry name" value="CELL DIVISION PROTEIN FTSA-RELATED"/>
    <property type="match status" value="1"/>
</dbReference>
<dbReference type="Gene3D" id="3.30.420.40">
    <property type="match status" value="3"/>
</dbReference>
<evidence type="ECO:0000256" key="5">
    <source>
        <dbReference type="HAMAP-Rule" id="MF_02033"/>
    </source>
</evidence>
<dbReference type="GO" id="GO:0032153">
    <property type="term" value="C:cell division site"/>
    <property type="evidence" value="ECO:0007669"/>
    <property type="project" value="UniProtKB-UniRule"/>
</dbReference>
<dbReference type="GO" id="GO:0043093">
    <property type="term" value="P:FtsZ-dependent cytokinesis"/>
    <property type="evidence" value="ECO:0007669"/>
    <property type="project" value="UniProtKB-UniRule"/>
</dbReference>
<comment type="function">
    <text evidence="5 6">Cell division protein that is involved in the assembly of the Z ring. May serve as a membrane anchor for the Z ring.</text>
</comment>
<dbReference type="NCBIfam" id="TIGR01174">
    <property type="entry name" value="ftsA"/>
    <property type="match status" value="1"/>
</dbReference>
<dbReference type="Gene3D" id="3.30.1490.110">
    <property type="match status" value="1"/>
</dbReference>
<dbReference type="SMART" id="SM00842">
    <property type="entry name" value="FtsA"/>
    <property type="match status" value="1"/>
</dbReference>
<keyword evidence="3 5" id="KW-0472">Membrane</keyword>
<keyword evidence="2 5" id="KW-0132">Cell division</keyword>
<dbReference type="InterPro" id="IPR003494">
    <property type="entry name" value="SHS2_FtsA"/>
</dbReference>
<evidence type="ECO:0000256" key="4">
    <source>
        <dbReference type="ARBA" id="ARBA00023306"/>
    </source>
</evidence>
<reference evidence="8 9" key="1">
    <citation type="journal article" date="2016" name="Nat. Commun.">
        <title>Thousands of microbial genomes shed light on interconnected biogeochemical processes in an aquifer system.</title>
        <authorList>
            <person name="Anantharaman K."/>
            <person name="Brown C.T."/>
            <person name="Hug L.A."/>
            <person name="Sharon I."/>
            <person name="Castelle C.J."/>
            <person name="Probst A.J."/>
            <person name="Thomas B.C."/>
            <person name="Singh A."/>
            <person name="Wilkins M.J."/>
            <person name="Karaoz U."/>
            <person name="Brodie E.L."/>
            <person name="Williams K.H."/>
            <person name="Hubbard S.S."/>
            <person name="Banfield J.F."/>
        </authorList>
    </citation>
    <scope>NUCLEOTIDE SEQUENCE [LARGE SCALE GENOMIC DNA]</scope>
</reference>
<comment type="subcellular location">
    <subcellularLocation>
        <location evidence="5">Cell membrane</location>
        <topology evidence="5">Peripheral membrane protein</topology>
        <orientation evidence="5">Cytoplasmic side</orientation>
    </subcellularLocation>
    <text evidence="5">Localizes to the Z ring in an FtsZ-dependent manner. Targeted to the membrane through a conserved C-terminal amphipathic helix.</text>
</comment>
<dbReference type="PIRSF" id="PIRSF003101">
    <property type="entry name" value="FtsA"/>
    <property type="match status" value="1"/>
</dbReference>
<dbReference type="SUPFAM" id="SSF53067">
    <property type="entry name" value="Actin-like ATPase domain"/>
    <property type="match status" value="2"/>
</dbReference>
<dbReference type="InterPro" id="IPR020823">
    <property type="entry name" value="Cell_div_FtsA"/>
</dbReference>
<keyword evidence="1 5" id="KW-1003">Cell membrane</keyword>
<comment type="subunit">
    <text evidence="5">Self-interacts. Interacts with FtsZ.</text>
</comment>
<evidence type="ECO:0000313" key="8">
    <source>
        <dbReference type="EMBL" id="OHA85842.1"/>
    </source>
</evidence>
<dbReference type="PANTHER" id="PTHR32432:SF4">
    <property type="entry name" value="CELL DIVISION PROTEIN FTSA"/>
    <property type="match status" value="1"/>
</dbReference>
<evidence type="ECO:0000259" key="7">
    <source>
        <dbReference type="SMART" id="SM00842"/>
    </source>
</evidence>
<evidence type="ECO:0000256" key="6">
    <source>
        <dbReference type="PIRNR" id="PIRNR003101"/>
    </source>
</evidence>
<dbReference type="InterPro" id="IPR050696">
    <property type="entry name" value="FtsA/MreB"/>
</dbReference>
<feature type="domain" description="SHS2" evidence="7">
    <location>
        <begin position="18"/>
        <end position="209"/>
    </location>
</feature>
<protein>
    <recommendedName>
        <fullName evidence="5 6">Cell division protein FtsA</fullName>
    </recommendedName>
</protein>
<comment type="caution">
    <text evidence="8">The sequence shown here is derived from an EMBL/GenBank/DDBJ whole genome shotgun (WGS) entry which is preliminary data.</text>
</comment>
<dbReference type="Proteomes" id="UP000178168">
    <property type="component" value="Unassembled WGS sequence"/>
</dbReference>
<keyword evidence="4 5" id="KW-0131">Cell cycle</keyword>
<name>A0A1G2SM15_9BACT</name>
<evidence type="ECO:0000256" key="3">
    <source>
        <dbReference type="ARBA" id="ARBA00023136"/>
    </source>
</evidence>
<gene>
    <name evidence="5" type="primary">ftsA</name>
    <name evidence="8" type="ORF">A2591_03720</name>
</gene>
<dbReference type="HAMAP" id="MF_02033">
    <property type="entry name" value="FtsA"/>
    <property type="match status" value="1"/>
</dbReference>